<accession>A0ABQ3G7S0</accession>
<reference evidence="2" key="1">
    <citation type="journal article" date="2019" name="Int. J. Syst. Evol. Microbiol.">
        <title>The Global Catalogue of Microorganisms (GCM) 10K type strain sequencing project: providing services to taxonomists for standard genome sequencing and annotation.</title>
        <authorList>
            <consortium name="The Broad Institute Genomics Platform"/>
            <consortium name="The Broad Institute Genome Sequencing Center for Infectious Disease"/>
            <person name="Wu L."/>
            <person name="Ma J."/>
        </authorList>
    </citation>
    <scope>NUCLEOTIDE SEQUENCE [LARGE SCALE GENOMIC DNA]</scope>
    <source>
        <strain evidence="2">KCTC 23314</strain>
    </source>
</reference>
<evidence type="ECO:0000313" key="2">
    <source>
        <dbReference type="Proteomes" id="UP000626210"/>
    </source>
</evidence>
<organism evidence="1 2">
    <name type="scientific">Pseudorhodoferax aquiterrae</name>
    <dbReference type="NCBI Taxonomy" id="747304"/>
    <lineage>
        <taxon>Bacteria</taxon>
        <taxon>Pseudomonadati</taxon>
        <taxon>Pseudomonadota</taxon>
        <taxon>Betaproteobacteria</taxon>
        <taxon>Burkholderiales</taxon>
        <taxon>Comamonadaceae</taxon>
    </lineage>
</organism>
<gene>
    <name evidence="1" type="ORF">GCM10007320_41160</name>
</gene>
<dbReference type="EMBL" id="BMYK01000015">
    <property type="protein sequence ID" value="GHC91876.1"/>
    <property type="molecule type" value="Genomic_DNA"/>
</dbReference>
<evidence type="ECO:0000313" key="1">
    <source>
        <dbReference type="EMBL" id="GHC91876.1"/>
    </source>
</evidence>
<keyword evidence="2" id="KW-1185">Reference proteome</keyword>
<dbReference type="Proteomes" id="UP000626210">
    <property type="component" value="Unassembled WGS sequence"/>
</dbReference>
<proteinExistence type="predicted"/>
<sequence length="81" mass="9297">MVGLERDRHQATVPDFQGPAMHDELRYAVRKGMMQDNTRETLTFRNNASQTALPVRRYQAQRTFGAGQCARPALRGCFRNE</sequence>
<comment type="caution">
    <text evidence="1">The sequence shown here is derived from an EMBL/GenBank/DDBJ whole genome shotgun (WGS) entry which is preliminary data.</text>
</comment>
<protein>
    <submittedName>
        <fullName evidence="1">Uncharacterized protein</fullName>
    </submittedName>
</protein>
<name>A0ABQ3G7S0_9BURK</name>